<dbReference type="EMBL" id="GECL01003535">
    <property type="protein sequence ID" value="JAP02589.1"/>
    <property type="molecule type" value="Transcribed_RNA"/>
</dbReference>
<keyword evidence="3" id="KW-0963">Cytoplasm</keyword>
<dbReference type="SFLD" id="SFLDS00019">
    <property type="entry name" value="Glutathione_Transferase_(cytos"/>
    <property type="match status" value="1"/>
</dbReference>
<dbReference type="Gene3D" id="1.20.1050.10">
    <property type="match status" value="1"/>
</dbReference>
<feature type="domain" description="GST N-terminal" evidence="5">
    <location>
        <begin position="2"/>
        <end position="83"/>
    </location>
</feature>
<dbReference type="PROSITE" id="PS50404">
    <property type="entry name" value="GST_NTER"/>
    <property type="match status" value="1"/>
</dbReference>
<dbReference type="InterPro" id="IPR004045">
    <property type="entry name" value="Glutathione_S-Trfase_N"/>
</dbReference>
<keyword evidence="7" id="KW-0808">Transferase</keyword>
<dbReference type="InterPro" id="IPR004046">
    <property type="entry name" value="GST_C"/>
</dbReference>
<name>A0A0V0G3B4_TRIDM</name>
<dbReference type="InterPro" id="IPR040077">
    <property type="entry name" value="GST_C_Theta"/>
</dbReference>
<comment type="subcellular location">
    <subcellularLocation>
        <location evidence="1">Cytoplasm</location>
    </subcellularLocation>
</comment>
<dbReference type="AlphaFoldDB" id="A0A0V0G3B4"/>
<dbReference type="SUPFAM" id="SSF52833">
    <property type="entry name" value="Thioredoxin-like"/>
    <property type="match status" value="1"/>
</dbReference>
<dbReference type="CDD" id="cd03183">
    <property type="entry name" value="GST_C_Theta"/>
    <property type="match status" value="1"/>
</dbReference>
<dbReference type="InterPro" id="IPR036282">
    <property type="entry name" value="Glutathione-S-Trfase_C_sf"/>
</dbReference>
<dbReference type="InterPro" id="IPR010987">
    <property type="entry name" value="Glutathione-S-Trfase_C-like"/>
</dbReference>
<feature type="domain" description="GST C-terminal" evidence="6">
    <location>
        <begin position="89"/>
        <end position="242"/>
    </location>
</feature>
<dbReference type="Pfam" id="PF00043">
    <property type="entry name" value="GST_C"/>
    <property type="match status" value="1"/>
</dbReference>
<dbReference type="GO" id="GO:0006749">
    <property type="term" value="P:glutathione metabolic process"/>
    <property type="evidence" value="ECO:0007669"/>
    <property type="project" value="TreeGrafter"/>
</dbReference>
<dbReference type="PROSITE" id="PS50405">
    <property type="entry name" value="GST_CTER"/>
    <property type="match status" value="1"/>
</dbReference>
<evidence type="ECO:0000256" key="3">
    <source>
        <dbReference type="ARBA" id="ARBA00022490"/>
    </source>
</evidence>
<evidence type="ECO:0000256" key="4">
    <source>
        <dbReference type="ARBA" id="ARBA00047960"/>
    </source>
</evidence>
<evidence type="ECO:0000259" key="5">
    <source>
        <dbReference type="PROSITE" id="PS50404"/>
    </source>
</evidence>
<evidence type="ECO:0000259" key="6">
    <source>
        <dbReference type="PROSITE" id="PS50405"/>
    </source>
</evidence>
<dbReference type="GO" id="GO:0004364">
    <property type="term" value="F:glutathione transferase activity"/>
    <property type="evidence" value="ECO:0007669"/>
    <property type="project" value="UniProtKB-EC"/>
</dbReference>
<dbReference type="InterPro" id="IPR051369">
    <property type="entry name" value="GST_Theta"/>
</dbReference>
<comment type="catalytic activity">
    <reaction evidence="4">
        <text>RX + glutathione = an S-substituted glutathione + a halide anion + H(+)</text>
        <dbReference type="Rhea" id="RHEA:16437"/>
        <dbReference type="ChEBI" id="CHEBI:15378"/>
        <dbReference type="ChEBI" id="CHEBI:16042"/>
        <dbReference type="ChEBI" id="CHEBI:17792"/>
        <dbReference type="ChEBI" id="CHEBI:57925"/>
        <dbReference type="ChEBI" id="CHEBI:90779"/>
        <dbReference type="EC" id="2.5.1.18"/>
    </reaction>
</comment>
<dbReference type="SFLD" id="SFLDG00358">
    <property type="entry name" value="Main_(cytGST)"/>
    <property type="match status" value="1"/>
</dbReference>
<dbReference type="Gene3D" id="3.40.30.10">
    <property type="entry name" value="Glutaredoxin"/>
    <property type="match status" value="1"/>
</dbReference>
<dbReference type="GO" id="GO:0005737">
    <property type="term" value="C:cytoplasm"/>
    <property type="evidence" value="ECO:0007669"/>
    <property type="project" value="UniProtKB-SubCell"/>
</dbReference>
<dbReference type="PANTHER" id="PTHR43917">
    <property type="match status" value="1"/>
</dbReference>
<reference evidence="7" key="1">
    <citation type="journal article" date="2018" name="J. Proteomics">
        <title>Exploring the molecular complexity of Triatoma dimidiata sialome.</title>
        <authorList>
            <person name="Santiago P.B."/>
            <person name="de Araujo C.N."/>
            <person name="Charneau S."/>
            <person name="Bastos I.M.D."/>
            <person name="Assumpcao T.C.F."/>
            <person name="Queiroz R.M.L."/>
            <person name="Praca Y.R."/>
            <person name="Cordeiro T.M."/>
            <person name="Garcia C.H.S."/>
            <person name="da Silva I.G."/>
            <person name="Raiol T."/>
            <person name="Motta F.N."/>
            <person name="de Araujo Oliveira J.V."/>
            <person name="de Sousa M.V."/>
            <person name="Ribeiro J.M.C."/>
            <person name="de Santana J.M."/>
        </authorList>
    </citation>
    <scope>NUCLEOTIDE SEQUENCE</scope>
    <source>
        <strain evidence="7">Santander</strain>
        <tissue evidence="7">Salivary glands</tissue>
    </source>
</reference>
<dbReference type="InterPro" id="IPR040079">
    <property type="entry name" value="Glutathione_S-Trfase"/>
</dbReference>
<dbReference type="SUPFAM" id="SSF47616">
    <property type="entry name" value="GST C-terminal domain-like"/>
    <property type="match status" value="1"/>
</dbReference>
<evidence type="ECO:0000313" key="7">
    <source>
        <dbReference type="EMBL" id="JAP02589.1"/>
    </source>
</evidence>
<evidence type="ECO:0000256" key="2">
    <source>
        <dbReference type="ARBA" id="ARBA00009899"/>
    </source>
</evidence>
<evidence type="ECO:0000256" key="1">
    <source>
        <dbReference type="ARBA" id="ARBA00004496"/>
    </source>
</evidence>
<proteinExistence type="inferred from homology"/>
<dbReference type="FunFam" id="3.40.30.10:FF:000176">
    <property type="entry name" value="Glutathione S-transferase theta-1"/>
    <property type="match status" value="1"/>
</dbReference>
<dbReference type="Pfam" id="PF02798">
    <property type="entry name" value="GST_N"/>
    <property type="match status" value="1"/>
</dbReference>
<dbReference type="PANTHER" id="PTHR43917:SF8">
    <property type="entry name" value="GH16740P-RELATED"/>
    <property type="match status" value="1"/>
</dbReference>
<protein>
    <submittedName>
        <fullName evidence="7">Putative glutathione s-transferase theta-1</fullName>
    </submittedName>
</protein>
<organism evidence="7">
    <name type="scientific">Triatoma dimidiata</name>
    <name type="common">Kissing bug</name>
    <name type="synonym">Meccus dimidiatus</name>
    <dbReference type="NCBI Taxonomy" id="72491"/>
    <lineage>
        <taxon>Eukaryota</taxon>
        <taxon>Metazoa</taxon>
        <taxon>Ecdysozoa</taxon>
        <taxon>Arthropoda</taxon>
        <taxon>Hexapoda</taxon>
        <taxon>Insecta</taxon>
        <taxon>Pterygota</taxon>
        <taxon>Neoptera</taxon>
        <taxon>Paraneoptera</taxon>
        <taxon>Hemiptera</taxon>
        <taxon>Heteroptera</taxon>
        <taxon>Panheteroptera</taxon>
        <taxon>Cimicomorpha</taxon>
        <taxon>Reduviidae</taxon>
        <taxon>Triatominae</taxon>
        <taxon>Triatoma</taxon>
    </lineage>
</organism>
<dbReference type="CDD" id="cd03050">
    <property type="entry name" value="GST_N_Theta"/>
    <property type="match status" value="1"/>
</dbReference>
<comment type="similarity">
    <text evidence="2">Belongs to the GST superfamily. Theta family.</text>
</comment>
<dbReference type="InterPro" id="IPR036249">
    <property type="entry name" value="Thioredoxin-like_sf"/>
</dbReference>
<accession>A0A0V0G3B4</accession>
<dbReference type="InterPro" id="IPR040075">
    <property type="entry name" value="GST_N_Theta"/>
</dbReference>
<sequence>MTRLKLYFDTLSQPSRSLLIFLETNKIPYEPKLVRLGKGEQNTPEFLKLNPLHQIPVIDDNGFVLRESVGILRYLCREKNVADHWYPKDSKRQAKVDEYLEWQHLGTRLGCGMYFRLMWLEPLATGQTPDVKDIQRCKTQMTNACDIIENHWLKNKFICGDEISIADVLAAAELEQPSMYYLFYYDEHGQILIIFFVHLGLAGYDPRDGRPKLTEFMARVREATNPAYDEAHKIINAIVQKYKGETPKKEKKSG</sequence>